<dbReference type="EC" id="3.6.4.13" evidence="1"/>
<evidence type="ECO:0000256" key="9">
    <source>
        <dbReference type="SAM" id="MobiDB-lite"/>
    </source>
</evidence>
<dbReference type="InterPro" id="IPR014014">
    <property type="entry name" value="RNA_helicase_DEAD_Q_motif"/>
</dbReference>
<dbReference type="GO" id="GO:0003723">
    <property type="term" value="F:RNA binding"/>
    <property type="evidence" value="ECO:0007669"/>
    <property type="project" value="UniProtKB-KW"/>
</dbReference>
<feature type="region of interest" description="Disordered" evidence="9">
    <location>
        <begin position="1"/>
        <end position="170"/>
    </location>
</feature>
<evidence type="ECO:0000313" key="14">
    <source>
        <dbReference type="EMBL" id="VDC73010.1"/>
    </source>
</evidence>
<evidence type="ECO:0000256" key="3">
    <source>
        <dbReference type="ARBA" id="ARBA00022801"/>
    </source>
</evidence>
<dbReference type="InterPro" id="IPR011545">
    <property type="entry name" value="DEAD/DEAH_box_helicase_dom"/>
</dbReference>
<dbReference type="CDD" id="cd22475">
    <property type="entry name" value="KH-I_AtRH42_like"/>
    <property type="match status" value="1"/>
</dbReference>
<gene>
    <name evidence="14" type="ORF">BRAA05T22724Z</name>
    <name evidence="13" type="ORF">BRAPAZ1V2_A05P45440.2</name>
</gene>
<dbReference type="InterPro" id="IPR056149">
    <property type="entry name" value="PRP5/DDX46/KHDC4_KH"/>
</dbReference>
<dbReference type="FunFam" id="3.40.50.300:FF:000079">
    <property type="entry name" value="probable ATP-dependent RNA helicase DDX17"/>
    <property type="match status" value="1"/>
</dbReference>
<dbReference type="InterPro" id="IPR027417">
    <property type="entry name" value="P-loop_NTPase"/>
</dbReference>
<keyword evidence="5" id="KW-0067">ATP-binding</keyword>
<evidence type="ECO:0000256" key="1">
    <source>
        <dbReference type="ARBA" id="ARBA00012552"/>
    </source>
</evidence>
<dbReference type="Gramene" id="A05p45440.2_BraZ1">
    <property type="protein sequence ID" value="A05p45440.2_BraZ1.CDS.1"/>
    <property type="gene ID" value="A05g45440.2_BraZ1"/>
</dbReference>
<dbReference type="PROSITE" id="PS51194">
    <property type="entry name" value="HELICASE_CTER"/>
    <property type="match status" value="1"/>
</dbReference>
<evidence type="ECO:0000259" key="10">
    <source>
        <dbReference type="PROSITE" id="PS51192"/>
    </source>
</evidence>
<feature type="domain" description="Helicase C-terminal" evidence="11">
    <location>
        <begin position="552"/>
        <end position="698"/>
    </location>
</feature>
<keyword evidence="4" id="KW-0347">Helicase</keyword>
<dbReference type="GO" id="GO:0003724">
    <property type="term" value="F:RNA helicase activity"/>
    <property type="evidence" value="ECO:0007669"/>
    <property type="project" value="UniProtKB-EC"/>
</dbReference>
<dbReference type="InterPro" id="IPR001650">
    <property type="entry name" value="Helicase_C-like"/>
</dbReference>
<dbReference type="Pfam" id="PF00271">
    <property type="entry name" value="Helicase_C"/>
    <property type="match status" value="1"/>
</dbReference>
<evidence type="ECO:0000256" key="5">
    <source>
        <dbReference type="ARBA" id="ARBA00022840"/>
    </source>
</evidence>
<proteinExistence type="inferred from homology"/>
<dbReference type="GO" id="GO:0005524">
    <property type="term" value="F:ATP binding"/>
    <property type="evidence" value="ECO:0007669"/>
    <property type="project" value="UniProtKB-KW"/>
</dbReference>
<keyword evidence="2" id="KW-0547">Nucleotide-binding</keyword>
<dbReference type="InterPro" id="IPR000629">
    <property type="entry name" value="RNA-helicase_DEAD-box_CS"/>
</dbReference>
<evidence type="ECO:0000256" key="2">
    <source>
        <dbReference type="ARBA" id="ARBA00022741"/>
    </source>
</evidence>
<feature type="short sequence motif" description="Q motif" evidence="8">
    <location>
        <begin position="319"/>
        <end position="347"/>
    </location>
</feature>
<dbReference type="CDD" id="cd18787">
    <property type="entry name" value="SF2_C_DEAD"/>
    <property type="match status" value="1"/>
</dbReference>
<keyword evidence="3" id="KW-0378">Hydrolase</keyword>
<sequence>MEAKNRRDRGRDRSEERRKGKRLENNMRKRRCESVRSIDSEDERDRYVGGGQREKRKEKDKGRRRRDMEKGRKNREHERDRGKDRMRGREGNEESGDDVKRRRQEGNGEKKAREEEVEDGDKQLDEEAEKRRRRLHEWQEMKKKKEETKSENKSWNLEGESDDEQVPPQTETDDAMMVDLDEEVIDPLDAFMNTMVLPEVEKLSNAASPLGTVLDSNKDINKAALGWIIQGEDSDSDYSETKYDDDQPSMDKENVELMKKTKGDKLTLVDHSKIEYQPFRKNFYIQVKDISNLTEQEVNTHRKELEIKVHGKDVPRPIKSWHQTGLTTRILNTIKKLNFQKPTPVQAQALPLIMSGRDCIGVAPTGSGKTLSFVLPMLRHINSQPPVEPGDGPIGLVMAPTRELVQQIHTDIKKFAKSLSIRCVAVYGGSGVAQQISELKRGTEIIVCTPERMIDILSTNSGKVTNLQRVTFLVMDEADRMFDMGFEPQITRIIQNIRPDRHTVLFSATFPRQVEALARKVLTEIQAGGRSVVNKDITQFVEIKLESEKRPRLVELIEEWYGKGKVLVFVGSQEKCNGLYNDFKNKCGYRCQSLHGGKYQIHREVAVSEFKSSVCNLLVAKSVAARGLDVKGVELVVNFDAPNHYEEYVHRVGRTGRAGRKGCAVTFVSEDDARYAPDLVKALERSEQVVPDGLRAMADGYMEKVREGVEKGHGSGFGGSGFKFNEEEDVRRAAKEAQKKEDGVEEEDKSELEDEGEISQQKQKATMVVAAMLRGCARTQQHYEGELEINDFPQNARWKVTRRETLGSISDWSGAAITTRGQFFTPGRSPGHGERKLYLFIEGTSEESVKAAKGELMRVVNDITSQALSLPGRPSQHGRYSCLITMRFV</sequence>
<dbReference type="SUPFAM" id="SSF52540">
    <property type="entry name" value="P-loop containing nucleoside triphosphate hydrolases"/>
    <property type="match status" value="2"/>
</dbReference>
<feature type="domain" description="DEAD-box RNA helicase Q" evidence="12">
    <location>
        <begin position="319"/>
        <end position="347"/>
    </location>
</feature>
<dbReference type="EMBL" id="LS974621">
    <property type="protein sequence ID" value="CAG7878023.1"/>
    <property type="molecule type" value="Genomic_DNA"/>
</dbReference>
<protein>
    <recommendedName>
        <fullName evidence="1">RNA helicase</fullName>
        <ecNumber evidence="1">3.6.4.13</ecNumber>
    </recommendedName>
</protein>
<dbReference type="CDD" id="cd17953">
    <property type="entry name" value="DEADc_DDX46"/>
    <property type="match status" value="1"/>
</dbReference>
<comment type="similarity">
    <text evidence="7">Belongs to the DEAD box helicase family. DDX46/PRP5 subfamily.</text>
</comment>
<evidence type="ECO:0000256" key="6">
    <source>
        <dbReference type="ARBA" id="ARBA00022884"/>
    </source>
</evidence>
<dbReference type="Pfam" id="PF00270">
    <property type="entry name" value="DEAD"/>
    <property type="match status" value="1"/>
</dbReference>
<dbReference type="SMART" id="SM00490">
    <property type="entry name" value="HELICc"/>
    <property type="match status" value="1"/>
</dbReference>
<evidence type="ECO:0000259" key="11">
    <source>
        <dbReference type="PROSITE" id="PS51194"/>
    </source>
</evidence>
<dbReference type="GO" id="GO:0016787">
    <property type="term" value="F:hydrolase activity"/>
    <property type="evidence" value="ECO:0007669"/>
    <property type="project" value="UniProtKB-KW"/>
</dbReference>
<accession>A0A3P5ZK74</accession>
<feature type="region of interest" description="Disordered" evidence="9">
    <location>
        <begin position="728"/>
        <end position="760"/>
    </location>
</feature>
<evidence type="ECO:0000259" key="12">
    <source>
        <dbReference type="PROSITE" id="PS51195"/>
    </source>
</evidence>
<organism evidence="14">
    <name type="scientific">Brassica campestris</name>
    <name type="common">Field mustard</name>
    <dbReference type="NCBI Taxonomy" id="3711"/>
    <lineage>
        <taxon>Eukaryota</taxon>
        <taxon>Viridiplantae</taxon>
        <taxon>Streptophyta</taxon>
        <taxon>Embryophyta</taxon>
        <taxon>Tracheophyta</taxon>
        <taxon>Spermatophyta</taxon>
        <taxon>Magnoliopsida</taxon>
        <taxon>eudicotyledons</taxon>
        <taxon>Gunneridae</taxon>
        <taxon>Pentapetalae</taxon>
        <taxon>rosids</taxon>
        <taxon>malvids</taxon>
        <taxon>Brassicales</taxon>
        <taxon>Brassicaceae</taxon>
        <taxon>Brassiceae</taxon>
        <taxon>Brassica</taxon>
    </lineage>
</organism>
<dbReference type="AlphaFoldDB" id="A0A3P5ZK74"/>
<dbReference type="SMART" id="SM00487">
    <property type="entry name" value="DEXDc"/>
    <property type="match status" value="1"/>
</dbReference>
<dbReference type="Pfam" id="PF23469">
    <property type="entry name" value="KH_12"/>
    <property type="match status" value="1"/>
</dbReference>
<dbReference type="PROSITE" id="PS51192">
    <property type="entry name" value="HELICASE_ATP_BIND_1"/>
    <property type="match status" value="1"/>
</dbReference>
<feature type="compositionally biased region" description="Acidic residues" evidence="9">
    <location>
        <begin position="159"/>
        <end position="170"/>
    </location>
</feature>
<dbReference type="PANTHER" id="PTHR47958">
    <property type="entry name" value="ATP-DEPENDENT RNA HELICASE DBP3"/>
    <property type="match status" value="1"/>
</dbReference>
<feature type="compositionally biased region" description="Basic and acidic residues" evidence="9">
    <location>
        <begin position="729"/>
        <end position="742"/>
    </location>
</feature>
<reference evidence="14" key="1">
    <citation type="submission" date="2018-11" db="EMBL/GenBank/DDBJ databases">
        <authorList>
            <consortium name="Genoscope - CEA"/>
            <person name="William W."/>
        </authorList>
    </citation>
    <scope>NUCLEOTIDE SEQUENCE</scope>
</reference>
<dbReference type="EMBL" id="LR031570">
    <property type="protein sequence ID" value="VDC73010.1"/>
    <property type="molecule type" value="Genomic_DNA"/>
</dbReference>
<feature type="compositionally biased region" description="Basic and acidic residues" evidence="9">
    <location>
        <begin position="1"/>
        <end position="152"/>
    </location>
</feature>
<name>A0A3P5ZK74_BRACM</name>
<evidence type="ECO:0000256" key="7">
    <source>
        <dbReference type="ARBA" id="ARBA00038511"/>
    </source>
</evidence>
<dbReference type="Gene3D" id="3.40.50.300">
    <property type="entry name" value="P-loop containing nucleotide triphosphate hydrolases"/>
    <property type="match status" value="2"/>
</dbReference>
<feature type="domain" description="Helicase ATP-binding" evidence="10">
    <location>
        <begin position="350"/>
        <end position="528"/>
    </location>
</feature>
<evidence type="ECO:0000256" key="4">
    <source>
        <dbReference type="ARBA" id="ARBA00022806"/>
    </source>
</evidence>
<keyword evidence="6" id="KW-0694">RNA-binding</keyword>
<evidence type="ECO:0000313" key="13">
    <source>
        <dbReference type="EMBL" id="CAG7878023.1"/>
    </source>
</evidence>
<evidence type="ECO:0000256" key="8">
    <source>
        <dbReference type="PROSITE-ProRule" id="PRU00552"/>
    </source>
</evidence>
<dbReference type="InterPro" id="IPR014001">
    <property type="entry name" value="Helicase_ATP-bd"/>
</dbReference>
<dbReference type="PROSITE" id="PS00039">
    <property type="entry name" value="DEAD_ATP_HELICASE"/>
    <property type="match status" value="1"/>
</dbReference>
<dbReference type="PROSITE" id="PS51195">
    <property type="entry name" value="Q_MOTIF"/>
    <property type="match status" value="1"/>
</dbReference>
<dbReference type="Proteomes" id="UP000694005">
    <property type="component" value="Chromosome A05"/>
</dbReference>
<feature type="compositionally biased region" description="Acidic residues" evidence="9">
    <location>
        <begin position="743"/>
        <end position="757"/>
    </location>
</feature>